<dbReference type="InterPro" id="IPR000524">
    <property type="entry name" value="Tscrpt_reg_HTH_GntR"/>
</dbReference>
<feature type="domain" description="HTH gntR-type" evidence="4">
    <location>
        <begin position="20"/>
        <end position="88"/>
    </location>
</feature>
<organism evidence="5 6">
    <name type="scientific">Bosea minatitlanensis</name>
    <dbReference type="NCBI Taxonomy" id="128782"/>
    <lineage>
        <taxon>Bacteria</taxon>
        <taxon>Pseudomonadati</taxon>
        <taxon>Pseudomonadota</taxon>
        <taxon>Alphaproteobacteria</taxon>
        <taxon>Hyphomicrobiales</taxon>
        <taxon>Boseaceae</taxon>
        <taxon>Bosea</taxon>
    </lineage>
</organism>
<dbReference type="Proteomes" id="UP001595976">
    <property type="component" value="Unassembled WGS sequence"/>
</dbReference>
<dbReference type="InterPro" id="IPR028978">
    <property type="entry name" value="Chorismate_lyase_/UTRA_dom_sf"/>
</dbReference>
<accession>A0ABW0F1Z1</accession>
<dbReference type="InterPro" id="IPR011663">
    <property type="entry name" value="UTRA"/>
</dbReference>
<dbReference type="SUPFAM" id="SSF64288">
    <property type="entry name" value="Chorismate lyase-like"/>
    <property type="match status" value="1"/>
</dbReference>
<dbReference type="Pfam" id="PF00392">
    <property type="entry name" value="GntR"/>
    <property type="match status" value="1"/>
</dbReference>
<dbReference type="PANTHER" id="PTHR44846:SF1">
    <property type="entry name" value="MANNOSYL-D-GLYCERATE TRANSPORT_METABOLISM SYSTEM REPRESSOR MNGR-RELATED"/>
    <property type="match status" value="1"/>
</dbReference>
<dbReference type="SMART" id="SM00866">
    <property type="entry name" value="UTRA"/>
    <property type="match status" value="1"/>
</dbReference>
<keyword evidence="6" id="KW-1185">Reference proteome</keyword>
<dbReference type="PANTHER" id="PTHR44846">
    <property type="entry name" value="MANNOSYL-D-GLYCERATE TRANSPORT/METABOLISM SYSTEM REPRESSOR MNGR-RELATED"/>
    <property type="match status" value="1"/>
</dbReference>
<dbReference type="PROSITE" id="PS50949">
    <property type="entry name" value="HTH_GNTR"/>
    <property type="match status" value="1"/>
</dbReference>
<dbReference type="Gene3D" id="3.40.1410.10">
    <property type="entry name" value="Chorismate lyase-like"/>
    <property type="match status" value="1"/>
</dbReference>
<evidence type="ECO:0000313" key="5">
    <source>
        <dbReference type="EMBL" id="MFC5293439.1"/>
    </source>
</evidence>
<name>A0ABW0F1Z1_9HYPH</name>
<dbReference type="PRINTS" id="PR00035">
    <property type="entry name" value="HTHGNTR"/>
</dbReference>
<evidence type="ECO:0000256" key="3">
    <source>
        <dbReference type="ARBA" id="ARBA00023163"/>
    </source>
</evidence>
<dbReference type="Pfam" id="PF07702">
    <property type="entry name" value="UTRA"/>
    <property type="match status" value="1"/>
</dbReference>
<evidence type="ECO:0000313" key="6">
    <source>
        <dbReference type="Proteomes" id="UP001595976"/>
    </source>
</evidence>
<comment type="caution">
    <text evidence="5">The sequence shown here is derived from an EMBL/GenBank/DDBJ whole genome shotgun (WGS) entry which is preliminary data.</text>
</comment>
<dbReference type="RefSeq" id="WP_158445976.1">
    <property type="nucleotide sequence ID" value="NZ_JAOAOS010000014.1"/>
</dbReference>
<dbReference type="InterPro" id="IPR050679">
    <property type="entry name" value="Bact_HTH_transcr_reg"/>
</dbReference>
<sequence length="255" mass="27396">MTQEAAQGIAQGAAPEGEGGTVWRRIADELAAAIERGEYRLGDTLPASVALAERYGVHRHTVRQAFRHLADLGLVTVSRGRGTQVTTPRLPYPIGRRVSMRTNMGKLGITGTSRMLSAEIVVGEAPACTALRLKAGTPLWRVRGVSLADGVPMGTGTHWLAVERFPEFDRAYREAAGSITAAFRSYGIADYVRLSTRLAARLADEAEAELLQIAPDSAVMISTAIDALPDLTPIHLVSSVFAGERMEMVIEPFGD</sequence>
<gene>
    <name evidence="5" type="primary">phnF</name>
    <name evidence="5" type="ORF">ACFPK2_10615</name>
</gene>
<dbReference type="Gene3D" id="1.10.10.10">
    <property type="entry name" value="Winged helix-like DNA-binding domain superfamily/Winged helix DNA-binding domain"/>
    <property type="match status" value="1"/>
</dbReference>
<keyword evidence="1" id="KW-0805">Transcription regulation</keyword>
<evidence type="ECO:0000259" key="4">
    <source>
        <dbReference type="PROSITE" id="PS50949"/>
    </source>
</evidence>
<dbReference type="SMART" id="SM00345">
    <property type="entry name" value="HTH_GNTR"/>
    <property type="match status" value="1"/>
</dbReference>
<reference evidence="6" key="1">
    <citation type="journal article" date="2019" name="Int. J. Syst. Evol. Microbiol.">
        <title>The Global Catalogue of Microorganisms (GCM) 10K type strain sequencing project: providing services to taxonomists for standard genome sequencing and annotation.</title>
        <authorList>
            <consortium name="The Broad Institute Genomics Platform"/>
            <consortium name="The Broad Institute Genome Sequencing Center for Infectious Disease"/>
            <person name="Wu L."/>
            <person name="Ma J."/>
        </authorList>
    </citation>
    <scope>NUCLEOTIDE SEQUENCE [LARGE SCALE GENOMIC DNA]</scope>
    <source>
        <strain evidence="6">CGMCC 1.15643</strain>
    </source>
</reference>
<dbReference type="SUPFAM" id="SSF46785">
    <property type="entry name" value="Winged helix' DNA-binding domain"/>
    <property type="match status" value="1"/>
</dbReference>
<proteinExistence type="predicted"/>
<dbReference type="InterPro" id="IPR036390">
    <property type="entry name" value="WH_DNA-bd_sf"/>
</dbReference>
<dbReference type="NCBIfam" id="TIGR02325">
    <property type="entry name" value="C_P_lyase_phnF"/>
    <property type="match status" value="1"/>
</dbReference>
<dbReference type="CDD" id="cd07377">
    <property type="entry name" value="WHTH_GntR"/>
    <property type="match status" value="1"/>
</dbReference>
<keyword evidence="2" id="KW-0238">DNA-binding</keyword>
<evidence type="ECO:0000256" key="1">
    <source>
        <dbReference type="ARBA" id="ARBA00023015"/>
    </source>
</evidence>
<dbReference type="InterPro" id="IPR036388">
    <property type="entry name" value="WH-like_DNA-bd_sf"/>
</dbReference>
<keyword evidence="3" id="KW-0804">Transcription</keyword>
<protein>
    <submittedName>
        <fullName evidence="5">Phosphonate metabolism transcriptional regulator PhnF</fullName>
    </submittedName>
</protein>
<dbReference type="EMBL" id="JBHSLI010000003">
    <property type="protein sequence ID" value="MFC5293439.1"/>
    <property type="molecule type" value="Genomic_DNA"/>
</dbReference>
<evidence type="ECO:0000256" key="2">
    <source>
        <dbReference type="ARBA" id="ARBA00023125"/>
    </source>
</evidence>
<dbReference type="InterPro" id="IPR012702">
    <property type="entry name" value="CP_lyase_PhnF"/>
</dbReference>